<dbReference type="Proteomes" id="UP000516305">
    <property type="component" value="Chromosome"/>
</dbReference>
<dbReference type="CDD" id="cd02144">
    <property type="entry name" value="iodotyrosine_dehalogenase"/>
    <property type="match status" value="1"/>
</dbReference>
<dbReference type="PANTHER" id="PTHR23026">
    <property type="entry name" value="NADPH NITROREDUCTASE"/>
    <property type="match status" value="1"/>
</dbReference>
<name>A0A7H0VJL5_9FLAO</name>
<dbReference type="EMBL" id="CP060139">
    <property type="protein sequence ID" value="QNR25913.1"/>
    <property type="molecule type" value="Genomic_DNA"/>
</dbReference>
<organism evidence="5 6">
    <name type="scientific">Croceimicrobium hydrocarbonivorans</name>
    <dbReference type="NCBI Taxonomy" id="2761580"/>
    <lineage>
        <taxon>Bacteria</taxon>
        <taxon>Pseudomonadati</taxon>
        <taxon>Bacteroidota</taxon>
        <taxon>Flavobacteriia</taxon>
        <taxon>Flavobacteriales</taxon>
        <taxon>Owenweeksiaceae</taxon>
        <taxon>Croceimicrobium</taxon>
    </lineage>
</organism>
<keyword evidence="6" id="KW-1185">Reference proteome</keyword>
<dbReference type="InterPro" id="IPR050627">
    <property type="entry name" value="Nitroreductase/BluB"/>
</dbReference>
<evidence type="ECO:0000256" key="3">
    <source>
        <dbReference type="ARBA" id="ARBA00023002"/>
    </source>
</evidence>
<dbReference type="Gene3D" id="3.40.109.10">
    <property type="entry name" value="NADH Oxidase"/>
    <property type="match status" value="1"/>
</dbReference>
<feature type="domain" description="Nitroreductase" evidence="4">
    <location>
        <begin position="32"/>
        <end position="201"/>
    </location>
</feature>
<evidence type="ECO:0000256" key="1">
    <source>
        <dbReference type="ARBA" id="ARBA00022630"/>
    </source>
</evidence>
<evidence type="ECO:0000313" key="6">
    <source>
        <dbReference type="Proteomes" id="UP000516305"/>
    </source>
</evidence>
<keyword evidence="1" id="KW-0285">Flavoprotein</keyword>
<dbReference type="KEGG" id="chyd:H4K34_08730"/>
<evidence type="ECO:0000313" key="5">
    <source>
        <dbReference type="EMBL" id="QNR25913.1"/>
    </source>
</evidence>
<dbReference type="InterPro" id="IPR029479">
    <property type="entry name" value="Nitroreductase"/>
</dbReference>
<accession>A0A7H0VJL5</accession>
<dbReference type="AlphaFoldDB" id="A0A7H0VJL5"/>
<sequence length="223" mass="25203">MAKEYPFIPLSFSVKHEGEALLNAADQLQAEILQRRSCRDYSDRDIPEAVVKNLLQIAASAPSGANKQPWHFVAVRNPEIKARIREAAEAEEKLFYEERAPKEWLEDLAPLGTDWQKPFLTTAPWLLVVFKEIYGQDENGSKNKHYYVNESVGIASGFLIAAIHLLGLATLTHTPSPMNFLSEILERPSHQKPFLLLPLGYPAEDAQVPELRKKSFEEHSSIL</sequence>
<dbReference type="Pfam" id="PF00881">
    <property type="entry name" value="Nitroreductase"/>
    <property type="match status" value="1"/>
</dbReference>
<keyword evidence="2" id="KW-0288">FMN</keyword>
<dbReference type="SUPFAM" id="SSF55469">
    <property type="entry name" value="FMN-dependent nitroreductase-like"/>
    <property type="match status" value="1"/>
</dbReference>
<dbReference type="InterPro" id="IPR000415">
    <property type="entry name" value="Nitroreductase-like"/>
</dbReference>
<evidence type="ECO:0000256" key="2">
    <source>
        <dbReference type="ARBA" id="ARBA00022643"/>
    </source>
</evidence>
<evidence type="ECO:0000259" key="4">
    <source>
        <dbReference type="Pfam" id="PF00881"/>
    </source>
</evidence>
<keyword evidence="3" id="KW-0560">Oxidoreductase</keyword>
<dbReference type="PANTHER" id="PTHR23026:SF90">
    <property type="entry name" value="IODOTYROSINE DEIODINASE 1"/>
    <property type="match status" value="1"/>
</dbReference>
<dbReference type="RefSeq" id="WP_210760439.1">
    <property type="nucleotide sequence ID" value="NZ_CP060139.1"/>
</dbReference>
<gene>
    <name evidence="5" type="ORF">H4K34_08730</name>
</gene>
<protein>
    <submittedName>
        <fullName evidence="5">Nitroreductase family protein</fullName>
    </submittedName>
</protein>
<reference evidence="5 6" key="1">
    <citation type="submission" date="2020-08" db="EMBL/GenBank/DDBJ databases">
        <title>Croceimicrobium hydrocarbonivorans gen. nov., sp. nov., a novel marine bacterium isolated from a bacterial consortium that degrades polyethylene terephthalate.</title>
        <authorList>
            <person name="Liu R."/>
        </authorList>
    </citation>
    <scope>NUCLEOTIDE SEQUENCE [LARGE SCALE GENOMIC DNA]</scope>
    <source>
        <strain evidence="5 6">A20-9</strain>
    </source>
</reference>
<dbReference type="GO" id="GO:0016491">
    <property type="term" value="F:oxidoreductase activity"/>
    <property type="evidence" value="ECO:0007669"/>
    <property type="project" value="UniProtKB-KW"/>
</dbReference>
<proteinExistence type="predicted"/>